<dbReference type="GO" id="GO:0000177">
    <property type="term" value="C:cytoplasmic exosome (RNase complex)"/>
    <property type="evidence" value="ECO:0007669"/>
    <property type="project" value="TreeGrafter"/>
</dbReference>
<evidence type="ECO:0000259" key="2">
    <source>
        <dbReference type="Pfam" id="PF00773"/>
    </source>
</evidence>
<evidence type="ECO:0000256" key="1">
    <source>
        <dbReference type="ARBA" id="ARBA00016366"/>
    </source>
</evidence>
<reference evidence="3" key="1">
    <citation type="journal article" date="2019" name="bioRxiv">
        <title>The Genome of the Zebra Mussel, Dreissena polymorpha: A Resource for Invasive Species Research.</title>
        <authorList>
            <person name="McCartney M.A."/>
            <person name="Auch B."/>
            <person name="Kono T."/>
            <person name="Mallez S."/>
            <person name="Zhang Y."/>
            <person name="Obille A."/>
            <person name="Becker A."/>
            <person name="Abrahante J.E."/>
            <person name="Garbe J."/>
            <person name="Badalamenti J.P."/>
            <person name="Herman A."/>
            <person name="Mangelson H."/>
            <person name="Liachko I."/>
            <person name="Sullivan S."/>
            <person name="Sone E.D."/>
            <person name="Koren S."/>
            <person name="Silverstein K.A.T."/>
            <person name="Beckman K.B."/>
            <person name="Gohl D.M."/>
        </authorList>
    </citation>
    <scope>NUCLEOTIDE SEQUENCE</scope>
    <source>
        <strain evidence="3">Duluth1</strain>
        <tissue evidence="3">Whole animal</tissue>
    </source>
</reference>
<dbReference type="Proteomes" id="UP000828390">
    <property type="component" value="Unassembled WGS sequence"/>
</dbReference>
<comment type="caution">
    <text evidence="3">The sequence shown here is derived from an EMBL/GenBank/DDBJ whole genome shotgun (WGS) entry which is preliminary data.</text>
</comment>
<reference evidence="3" key="2">
    <citation type="submission" date="2020-11" db="EMBL/GenBank/DDBJ databases">
        <authorList>
            <person name="McCartney M.A."/>
            <person name="Auch B."/>
            <person name="Kono T."/>
            <person name="Mallez S."/>
            <person name="Becker A."/>
            <person name="Gohl D.M."/>
            <person name="Silverstein K.A.T."/>
            <person name="Koren S."/>
            <person name="Bechman K.B."/>
            <person name="Herman A."/>
            <person name="Abrahante J.E."/>
            <person name="Garbe J."/>
        </authorList>
    </citation>
    <scope>NUCLEOTIDE SEQUENCE</scope>
    <source>
        <strain evidence="3">Duluth1</strain>
        <tissue evidence="3">Whole animal</tissue>
    </source>
</reference>
<dbReference type="PANTHER" id="PTHR23355">
    <property type="entry name" value="RIBONUCLEASE"/>
    <property type="match status" value="1"/>
</dbReference>
<evidence type="ECO:0000313" key="4">
    <source>
        <dbReference type="Proteomes" id="UP000828390"/>
    </source>
</evidence>
<dbReference type="AlphaFoldDB" id="A0A9D4QT44"/>
<evidence type="ECO:0000313" key="3">
    <source>
        <dbReference type="EMBL" id="KAH3841245.1"/>
    </source>
</evidence>
<dbReference type="Pfam" id="PF00773">
    <property type="entry name" value="RNB"/>
    <property type="match status" value="1"/>
</dbReference>
<feature type="domain" description="RNB" evidence="2">
    <location>
        <begin position="31"/>
        <end position="102"/>
    </location>
</feature>
<protein>
    <recommendedName>
        <fullName evidence="1">DIS3-like exonuclease 1</fullName>
    </recommendedName>
</protein>
<dbReference type="InterPro" id="IPR050180">
    <property type="entry name" value="RNR_Ribonuclease"/>
</dbReference>
<organism evidence="3 4">
    <name type="scientific">Dreissena polymorpha</name>
    <name type="common">Zebra mussel</name>
    <name type="synonym">Mytilus polymorpha</name>
    <dbReference type="NCBI Taxonomy" id="45954"/>
    <lineage>
        <taxon>Eukaryota</taxon>
        <taxon>Metazoa</taxon>
        <taxon>Spiralia</taxon>
        <taxon>Lophotrochozoa</taxon>
        <taxon>Mollusca</taxon>
        <taxon>Bivalvia</taxon>
        <taxon>Autobranchia</taxon>
        <taxon>Heteroconchia</taxon>
        <taxon>Euheterodonta</taxon>
        <taxon>Imparidentia</taxon>
        <taxon>Neoheterodontei</taxon>
        <taxon>Myida</taxon>
        <taxon>Dreissenoidea</taxon>
        <taxon>Dreissenidae</taxon>
        <taxon>Dreissena</taxon>
    </lineage>
</organism>
<dbReference type="InterPro" id="IPR012340">
    <property type="entry name" value="NA-bd_OB-fold"/>
</dbReference>
<dbReference type="GO" id="GO:0003723">
    <property type="term" value="F:RNA binding"/>
    <property type="evidence" value="ECO:0007669"/>
    <property type="project" value="InterPro"/>
</dbReference>
<sequence>MISIQLKELPMSPEELAARRDLRESHLGCEDVDDTLSCRSTTVYLADRRYDMLPGILSANLCSLICGIGLFWSPLQLDTSLELVDVWYGRTIIRSQYKLFYEVEIL</sequence>
<accession>A0A9D4QT44</accession>
<proteinExistence type="predicted"/>
<dbReference type="PANTHER" id="PTHR23355:SF30">
    <property type="entry name" value="DIS3-LIKE EXONUCLEASE 1"/>
    <property type="match status" value="1"/>
</dbReference>
<keyword evidence="4" id="KW-1185">Reference proteome</keyword>
<dbReference type="EMBL" id="JAIWYP010000004">
    <property type="protein sequence ID" value="KAH3841245.1"/>
    <property type="molecule type" value="Genomic_DNA"/>
</dbReference>
<dbReference type="SUPFAM" id="SSF50249">
    <property type="entry name" value="Nucleic acid-binding proteins"/>
    <property type="match status" value="1"/>
</dbReference>
<dbReference type="GO" id="GO:0000175">
    <property type="term" value="F:3'-5'-RNA exonuclease activity"/>
    <property type="evidence" value="ECO:0007669"/>
    <property type="project" value="TreeGrafter"/>
</dbReference>
<dbReference type="GO" id="GO:0006402">
    <property type="term" value="P:mRNA catabolic process"/>
    <property type="evidence" value="ECO:0007669"/>
    <property type="project" value="TreeGrafter"/>
</dbReference>
<dbReference type="InterPro" id="IPR001900">
    <property type="entry name" value="RNase_II/R"/>
</dbReference>
<name>A0A9D4QT44_DREPO</name>
<dbReference type="GO" id="GO:0016075">
    <property type="term" value="P:rRNA catabolic process"/>
    <property type="evidence" value="ECO:0007669"/>
    <property type="project" value="TreeGrafter"/>
</dbReference>
<gene>
    <name evidence="3" type="ORF">DPMN_114704</name>
</gene>